<comment type="caution">
    <text evidence="1">The sequence shown here is derived from an EMBL/GenBank/DDBJ whole genome shotgun (WGS) entry which is preliminary data.</text>
</comment>
<dbReference type="Proteomes" id="UP000282311">
    <property type="component" value="Unassembled WGS sequence"/>
</dbReference>
<keyword evidence="2" id="KW-1185">Reference proteome</keyword>
<accession>A0A3B0BXZ5</accession>
<dbReference type="EMBL" id="RBAH01000020">
    <property type="protein sequence ID" value="RKN77089.1"/>
    <property type="molecule type" value="Genomic_DNA"/>
</dbReference>
<protein>
    <submittedName>
        <fullName evidence="1">Uncharacterized protein</fullName>
    </submittedName>
</protein>
<organism evidence="1 2">
    <name type="scientific">Paenibacillus ginsengarvi</name>
    <dbReference type="NCBI Taxonomy" id="400777"/>
    <lineage>
        <taxon>Bacteria</taxon>
        <taxon>Bacillati</taxon>
        <taxon>Bacillota</taxon>
        <taxon>Bacilli</taxon>
        <taxon>Bacillales</taxon>
        <taxon>Paenibacillaceae</taxon>
        <taxon>Paenibacillus</taxon>
    </lineage>
</organism>
<dbReference type="RefSeq" id="WP_120749798.1">
    <property type="nucleotide sequence ID" value="NZ_RBAH01000020.1"/>
</dbReference>
<evidence type="ECO:0000313" key="1">
    <source>
        <dbReference type="EMBL" id="RKN77089.1"/>
    </source>
</evidence>
<gene>
    <name evidence="1" type="ORF">D7M11_24010</name>
</gene>
<evidence type="ECO:0000313" key="2">
    <source>
        <dbReference type="Proteomes" id="UP000282311"/>
    </source>
</evidence>
<name>A0A3B0BXZ5_9BACL</name>
<reference evidence="1 2" key="1">
    <citation type="journal article" date="2007" name="Int. J. Syst. Evol. Microbiol.">
        <title>Paenibacillus ginsengarvi sp. nov., isolated from soil from ginseng cultivation.</title>
        <authorList>
            <person name="Yoon M.H."/>
            <person name="Ten L.N."/>
            <person name="Im W.T."/>
        </authorList>
    </citation>
    <scope>NUCLEOTIDE SEQUENCE [LARGE SCALE GENOMIC DNA]</scope>
    <source>
        <strain evidence="1 2">KCTC 13059</strain>
    </source>
</reference>
<dbReference type="OrthoDB" id="2639859at2"/>
<sequence>MNIHWVFPDDSTWETNVPNVNQLLFALEVVDSVSMGGVTYKTMHKQLVVNEDRCFVSVSLAHPTSLKYPAIERTIHFSE</sequence>
<proteinExistence type="predicted"/>
<dbReference type="AlphaFoldDB" id="A0A3B0BXZ5"/>